<dbReference type="PANTHER" id="PTHR46434">
    <property type="entry name" value="GENETIC INTERACTOR OF PROHIBITINS 3, MITOCHONDRIAL"/>
    <property type="match status" value="1"/>
</dbReference>
<dbReference type="NCBIfam" id="TIGR03597">
    <property type="entry name" value="GTPase_YqeH"/>
    <property type="match status" value="1"/>
</dbReference>
<dbReference type="InterPro" id="IPR027417">
    <property type="entry name" value="P-loop_NTPase"/>
</dbReference>
<dbReference type="InterPro" id="IPR019988">
    <property type="entry name" value="GTP-bd_ribosome_bgen_YqeH"/>
</dbReference>
<evidence type="ECO:0000259" key="1">
    <source>
        <dbReference type="PROSITE" id="PS51721"/>
    </source>
</evidence>
<accession>A0A4Y8IWS6</accession>
<dbReference type="Proteomes" id="UP000297975">
    <property type="component" value="Unassembled WGS sequence"/>
</dbReference>
<comment type="caution">
    <text evidence="2">The sequence shown here is derived from an EMBL/GenBank/DDBJ whole genome shotgun (WGS) entry which is preliminary data.</text>
</comment>
<dbReference type="EMBL" id="SOPW01000001">
    <property type="protein sequence ID" value="TFB24875.1"/>
    <property type="molecule type" value="Genomic_DNA"/>
</dbReference>
<dbReference type="OrthoDB" id="9773841at2"/>
<dbReference type="Pfam" id="PF01926">
    <property type="entry name" value="MMR_HSR1"/>
    <property type="match status" value="1"/>
</dbReference>
<dbReference type="Pfam" id="PF21516">
    <property type="entry name" value="YqeH-like_C"/>
    <property type="match status" value="1"/>
</dbReference>
<dbReference type="PROSITE" id="PS51721">
    <property type="entry name" value="G_CP"/>
    <property type="match status" value="1"/>
</dbReference>
<dbReference type="AlphaFoldDB" id="A0A4Y8IWS6"/>
<dbReference type="InterPro" id="IPR030378">
    <property type="entry name" value="G_CP_dom"/>
</dbReference>
<dbReference type="CDD" id="cd01855">
    <property type="entry name" value="YqeH"/>
    <property type="match status" value="1"/>
</dbReference>
<feature type="domain" description="CP-type G" evidence="1">
    <location>
        <begin position="61"/>
        <end position="224"/>
    </location>
</feature>
<dbReference type="InterPro" id="IPR006073">
    <property type="entry name" value="GTP-bd"/>
</dbReference>
<dbReference type="SUPFAM" id="SSF52540">
    <property type="entry name" value="P-loop containing nucleoside triphosphate hydrolases"/>
    <property type="match status" value="1"/>
</dbReference>
<dbReference type="Gene3D" id="3.40.50.300">
    <property type="entry name" value="P-loop containing nucleotide triphosphate hydrolases"/>
    <property type="match status" value="1"/>
</dbReference>
<evidence type="ECO:0000313" key="2">
    <source>
        <dbReference type="EMBL" id="TFB24875.1"/>
    </source>
</evidence>
<dbReference type="PANTHER" id="PTHR46434:SF1">
    <property type="entry name" value="GENETIC INTERACTOR OF PROHIBITINS 3, MITOCHONDRIAL"/>
    <property type="match status" value="1"/>
</dbReference>
<gene>
    <name evidence="2" type="primary">yqeH</name>
    <name evidence="2" type="ORF">E3U55_00340</name>
</gene>
<dbReference type="InterPro" id="IPR050896">
    <property type="entry name" value="Mito_lipid_metab_GTPase"/>
</dbReference>
<keyword evidence="3" id="KW-1185">Reference proteome</keyword>
<dbReference type="GO" id="GO:0005525">
    <property type="term" value="F:GTP binding"/>
    <property type="evidence" value="ECO:0007669"/>
    <property type="project" value="InterPro"/>
</dbReference>
<protein>
    <submittedName>
        <fullName evidence="2">Ribosome biogenesis GTPase YqeH</fullName>
    </submittedName>
</protein>
<organism evidence="2 3">
    <name type="scientific">Filobacillus milosensis</name>
    <dbReference type="NCBI Taxonomy" id="94137"/>
    <lineage>
        <taxon>Bacteria</taxon>
        <taxon>Bacillati</taxon>
        <taxon>Bacillota</taxon>
        <taxon>Bacilli</taxon>
        <taxon>Bacillales</taxon>
        <taxon>Bacillaceae</taxon>
        <taxon>Filobacillus</taxon>
    </lineage>
</organism>
<name>A0A4Y8IWS6_9BACI</name>
<reference evidence="2 3" key="1">
    <citation type="submission" date="2019-03" db="EMBL/GenBank/DDBJ databases">
        <authorList>
            <person name="He R.-H."/>
        </authorList>
    </citation>
    <scope>NUCLEOTIDE SEQUENCE [LARGE SCALE GENOMIC DNA]</scope>
    <source>
        <strain evidence="3">SH 714</strain>
    </source>
</reference>
<sequence length="369" mass="41576">MRMEEFYCQGCGAKIQHEDETKAGYAPESALQREEVICKRCFRLKHYNEVQDVDMTADDFLNMLHEIGSKQALIVKVVDLFDVHGSFIQGLNRFAGSNPVIIVGNKVDLLPSSVNLNKVKNWMRRVAKDFGLKVKDIFLVSAVKGTGMKETAFEIERLRQGQDVYVVGSTNVGKSTLINYFIQNSTEEKDVITTSYFPGTTLGFIDIPLDDRSSMIDTPGIINHHQMAHYLSKKDLKSITPKKEVKPKVFQLEEGQTLFIGGLARFDVEASNEKVGYVCYFSNELNIHRTKQEKADELYENHLGDLLAPPSKDTLATWPEMEKETFRIKGGKTDVVFSGLGWITVPEGEITINAYVPKGVRVILREAII</sequence>
<proteinExistence type="predicted"/>
<evidence type="ECO:0000313" key="3">
    <source>
        <dbReference type="Proteomes" id="UP000297975"/>
    </source>
</evidence>
<dbReference type="InterPro" id="IPR048422">
    <property type="entry name" value="NOA1/YqeH-like_C"/>
</dbReference>